<dbReference type="GO" id="GO:0005886">
    <property type="term" value="C:plasma membrane"/>
    <property type="evidence" value="ECO:0007669"/>
    <property type="project" value="UniProtKB-SubCell"/>
</dbReference>
<sequence length="551" mass="59254">MADADVTEGRSLFDRLAGRLILASGWRRALIALLAGATATAALAPLDFPFAGFLSFPILVWLLDGVGIDVGVSRVRRLGQPFLIGWLFGFGYFVAGLWWLGAALLVDAGSFIWFLPLAVLGLPAILAVFFGLAAVLSRLFWSDTAWRVLGLAACFGLAEWLRSFVLTGFPWNEIGYMAASHAILMQSASVIGIGGLTMLAVFVFSAPAVLLDRRGRLPVIALAILALATHLGYGFWRLESNATAFNQTVALQLVQPNILQSLKWDPETADQNFDKLINMTLSKEASPGSPEGRGAGSENAPRRLIIWPETAFPFVLTDRPDAISRLADTLSSGETLIAGAARVDRSEEDRQRVYNTIYVIDDEGTITAASDKVHLVPFGEYLPFQDLLESWGISNLVNMPGGFSAGPMLEPVPLEDAPSYLPLICYEIIFPSEIEVGEPAPGFILNVTNDAWYGETPGPYQHLRMANVTAVALGLPLVRSANTGISVVTDAFGREIGGLGLGVTGNLVASLPSETVTTIYRTYGDRIFFALLFALAGLSLAARLALRFGKG</sequence>
<feature type="transmembrane region" description="Helical" evidence="9">
    <location>
        <begin position="50"/>
        <end position="70"/>
    </location>
</feature>
<dbReference type="PANTHER" id="PTHR38686:SF1">
    <property type="entry name" value="APOLIPOPROTEIN N-ACYLTRANSFERASE"/>
    <property type="match status" value="1"/>
</dbReference>
<gene>
    <name evidence="9" type="primary">lnt</name>
    <name evidence="11" type="ORF">FP2506_18779</name>
</gene>
<evidence type="ECO:0000256" key="1">
    <source>
        <dbReference type="ARBA" id="ARBA00004651"/>
    </source>
</evidence>
<dbReference type="PANTHER" id="PTHR38686">
    <property type="entry name" value="APOLIPOPROTEIN N-ACYLTRANSFERASE"/>
    <property type="match status" value="1"/>
</dbReference>
<dbReference type="GO" id="GO:0042158">
    <property type="term" value="P:lipoprotein biosynthetic process"/>
    <property type="evidence" value="ECO:0007669"/>
    <property type="project" value="UniProtKB-UniRule"/>
</dbReference>
<keyword evidence="11" id="KW-0449">Lipoprotein</keyword>
<reference evidence="11 12" key="1">
    <citation type="journal article" date="2010" name="J. Bacteriol.">
        <title>Genome sequence of Fulvimarina pelagi HTCC2506T, a Mn(II)-oxidizing alphaproteobacterium possessing an aerobic anoxygenic photosynthetic gene cluster and Xanthorhodopsin.</title>
        <authorList>
            <person name="Kang I."/>
            <person name="Oh H.M."/>
            <person name="Lim S.I."/>
            <person name="Ferriera S."/>
            <person name="Giovannoni S.J."/>
            <person name="Cho J.C."/>
        </authorList>
    </citation>
    <scope>NUCLEOTIDE SEQUENCE [LARGE SCALE GENOMIC DNA]</scope>
    <source>
        <strain evidence="11 12">HTCC2506</strain>
    </source>
</reference>
<dbReference type="Gene3D" id="3.60.110.10">
    <property type="entry name" value="Carbon-nitrogen hydrolase"/>
    <property type="match status" value="1"/>
</dbReference>
<name>Q0G0M7_9HYPH</name>
<dbReference type="HOGENOM" id="CLU_019563_3_1_5"/>
<dbReference type="GO" id="GO:0016410">
    <property type="term" value="F:N-acyltransferase activity"/>
    <property type="evidence" value="ECO:0007669"/>
    <property type="project" value="UniProtKB-UniRule"/>
</dbReference>
<evidence type="ECO:0000256" key="5">
    <source>
        <dbReference type="ARBA" id="ARBA00022692"/>
    </source>
</evidence>
<feature type="domain" description="CN hydrolase" evidence="10">
    <location>
        <begin position="254"/>
        <end position="513"/>
    </location>
</feature>
<dbReference type="AlphaFoldDB" id="Q0G0M7"/>
<evidence type="ECO:0000256" key="3">
    <source>
        <dbReference type="ARBA" id="ARBA00022475"/>
    </source>
</evidence>
<organism evidence="11 12">
    <name type="scientific">Fulvimarina pelagi HTCC2506</name>
    <dbReference type="NCBI Taxonomy" id="314231"/>
    <lineage>
        <taxon>Bacteria</taxon>
        <taxon>Pseudomonadati</taxon>
        <taxon>Pseudomonadota</taxon>
        <taxon>Alphaproteobacteria</taxon>
        <taxon>Hyphomicrobiales</taxon>
        <taxon>Aurantimonadaceae</taxon>
        <taxon>Fulvimarina</taxon>
    </lineage>
</organism>
<dbReference type="PROSITE" id="PS50263">
    <property type="entry name" value="CN_HYDROLASE"/>
    <property type="match status" value="1"/>
</dbReference>
<keyword evidence="8 9" id="KW-0012">Acyltransferase</keyword>
<dbReference type="InterPro" id="IPR036526">
    <property type="entry name" value="C-N_Hydrolase_sf"/>
</dbReference>
<dbReference type="HAMAP" id="MF_01148">
    <property type="entry name" value="Lnt"/>
    <property type="match status" value="1"/>
</dbReference>
<dbReference type="eggNOG" id="COG0815">
    <property type="taxonomic scope" value="Bacteria"/>
</dbReference>
<feature type="transmembrane region" description="Helical" evidence="9">
    <location>
        <begin position="82"/>
        <end position="105"/>
    </location>
</feature>
<keyword evidence="6 9" id="KW-1133">Transmembrane helix</keyword>
<evidence type="ECO:0000313" key="12">
    <source>
        <dbReference type="Proteomes" id="UP000004310"/>
    </source>
</evidence>
<evidence type="ECO:0000256" key="4">
    <source>
        <dbReference type="ARBA" id="ARBA00022679"/>
    </source>
</evidence>
<dbReference type="STRING" id="217511.GCA_001463845_02033"/>
<comment type="pathway">
    <text evidence="9">Protein modification; lipoprotein biosynthesis (N-acyl transfer).</text>
</comment>
<dbReference type="Proteomes" id="UP000004310">
    <property type="component" value="Unassembled WGS sequence"/>
</dbReference>
<feature type="transmembrane region" description="Helical" evidence="9">
    <location>
        <begin position="25"/>
        <end position="44"/>
    </location>
</feature>
<feature type="transmembrane region" description="Helical" evidence="9">
    <location>
        <begin position="148"/>
        <end position="171"/>
    </location>
</feature>
<feature type="transmembrane region" description="Helical" evidence="9">
    <location>
        <begin position="217"/>
        <end position="236"/>
    </location>
</feature>
<keyword evidence="7 9" id="KW-0472">Membrane</keyword>
<dbReference type="Pfam" id="PF20154">
    <property type="entry name" value="LNT_N"/>
    <property type="match status" value="1"/>
</dbReference>
<proteinExistence type="inferred from homology"/>
<keyword evidence="12" id="KW-1185">Reference proteome</keyword>
<protein>
    <recommendedName>
        <fullName evidence="9">Apolipoprotein N-acyltransferase</fullName>
        <shortName evidence="9">ALP N-acyltransferase</shortName>
        <ecNumber evidence="9">2.3.1.269</ecNumber>
    </recommendedName>
</protein>
<comment type="function">
    <text evidence="9">Catalyzes the phospholipid dependent N-acylation of the N-terminal cysteine of apolipoprotein, the last step in lipoprotein maturation.</text>
</comment>
<dbReference type="UniPathway" id="UPA00666"/>
<dbReference type="Pfam" id="PF00795">
    <property type="entry name" value="CN_hydrolase"/>
    <property type="match status" value="1"/>
</dbReference>
<evidence type="ECO:0000256" key="9">
    <source>
        <dbReference type="HAMAP-Rule" id="MF_01148"/>
    </source>
</evidence>
<evidence type="ECO:0000259" key="10">
    <source>
        <dbReference type="PROSITE" id="PS50263"/>
    </source>
</evidence>
<evidence type="ECO:0000256" key="7">
    <source>
        <dbReference type="ARBA" id="ARBA00023136"/>
    </source>
</evidence>
<feature type="transmembrane region" description="Helical" evidence="9">
    <location>
        <begin position="111"/>
        <end position="136"/>
    </location>
</feature>
<feature type="transmembrane region" description="Helical" evidence="9">
    <location>
        <begin position="527"/>
        <end position="546"/>
    </location>
</feature>
<dbReference type="RefSeq" id="WP_007068870.1">
    <property type="nucleotide sequence ID" value="NZ_DS022272.1"/>
</dbReference>
<comment type="catalytic activity">
    <reaction evidence="9">
        <text>N-terminal S-1,2-diacyl-sn-glyceryl-L-cysteinyl-[lipoprotein] + a glycerophospholipid = N-acyl-S-1,2-diacyl-sn-glyceryl-L-cysteinyl-[lipoprotein] + a 2-acyl-sn-glycero-3-phospholipid + H(+)</text>
        <dbReference type="Rhea" id="RHEA:48228"/>
        <dbReference type="Rhea" id="RHEA-COMP:14681"/>
        <dbReference type="Rhea" id="RHEA-COMP:14684"/>
        <dbReference type="ChEBI" id="CHEBI:15378"/>
        <dbReference type="ChEBI" id="CHEBI:136912"/>
        <dbReference type="ChEBI" id="CHEBI:140656"/>
        <dbReference type="ChEBI" id="CHEBI:140657"/>
        <dbReference type="ChEBI" id="CHEBI:140660"/>
        <dbReference type="EC" id="2.3.1.269"/>
    </reaction>
</comment>
<evidence type="ECO:0000313" key="11">
    <source>
        <dbReference type="EMBL" id="EAU40962.1"/>
    </source>
</evidence>
<evidence type="ECO:0000256" key="2">
    <source>
        <dbReference type="ARBA" id="ARBA00010065"/>
    </source>
</evidence>
<feature type="transmembrane region" description="Helical" evidence="9">
    <location>
        <begin position="183"/>
        <end position="205"/>
    </location>
</feature>
<dbReference type="EC" id="2.3.1.269" evidence="9"/>
<dbReference type="NCBIfam" id="TIGR00546">
    <property type="entry name" value="lnt"/>
    <property type="match status" value="1"/>
</dbReference>
<accession>Q0G0M7</accession>
<keyword evidence="4 9" id="KW-0808">Transferase</keyword>
<dbReference type="SUPFAM" id="SSF56317">
    <property type="entry name" value="Carbon-nitrogen hydrolase"/>
    <property type="match status" value="1"/>
</dbReference>
<dbReference type="InterPro" id="IPR004563">
    <property type="entry name" value="Apolipo_AcylTrfase"/>
</dbReference>
<comment type="subcellular location">
    <subcellularLocation>
        <location evidence="1 9">Cell membrane</location>
        <topology evidence="1 9">Multi-pass membrane protein</topology>
    </subcellularLocation>
</comment>
<dbReference type="InterPro" id="IPR045378">
    <property type="entry name" value="LNT_N"/>
</dbReference>
<evidence type="ECO:0000256" key="8">
    <source>
        <dbReference type="ARBA" id="ARBA00023315"/>
    </source>
</evidence>
<keyword evidence="3 9" id="KW-1003">Cell membrane</keyword>
<comment type="similarity">
    <text evidence="2 9">Belongs to the CN hydrolase family. Apolipoprotein N-acyltransferase subfamily.</text>
</comment>
<evidence type="ECO:0000256" key="6">
    <source>
        <dbReference type="ARBA" id="ARBA00022989"/>
    </source>
</evidence>
<dbReference type="EMBL" id="AATP01000005">
    <property type="protein sequence ID" value="EAU40962.1"/>
    <property type="molecule type" value="Genomic_DNA"/>
</dbReference>
<comment type="caution">
    <text evidence="11">The sequence shown here is derived from an EMBL/GenBank/DDBJ whole genome shotgun (WGS) entry which is preliminary data.</text>
</comment>
<dbReference type="InterPro" id="IPR003010">
    <property type="entry name" value="C-N_Hydrolase"/>
</dbReference>
<dbReference type="CDD" id="cd07571">
    <property type="entry name" value="ALP_N-acyl_transferase"/>
    <property type="match status" value="1"/>
</dbReference>
<keyword evidence="5 9" id="KW-0812">Transmembrane</keyword>